<reference evidence="1" key="1">
    <citation type="journal article" date="2020" name="Stud. Mycol.">
        <title>101 Dothideomycetes genomes: a test case for predicting lifestyles and emergence of pathogens.</title>
        <authorList>
            <person name="Haridas S."/>
            <person name="Albert R."/>
            <person name="Binder M."/>
            <person name="Bloem J."/>
            <person name="Labutti K."/>
            <person name="Salamov A."/>
            <person name="Andreopoulos B."/>
            <person name="Baker S."/>
            <person name="Barry K."/>
            <person name="Bills G."/>
            <person name="Bluhm B."/>
            <person name="Cannon C."/>
            <person name="Castanera R."/>
            <person name="Culley D."/>
            <person name="Daum C."/>
            <person name="Ezra D."/>
            <person name="Gonzalez J."/>
            <person name="Henrissat B."/>
            <person name="Kuo A."/>
            <person name="Liang C."/>
            <person name="Lipzen A."/>
            <person name="Lutzoni F."/>
            <person name="Magnuson J."/>
            <person name="Mondo S."/>
            <person name="Nolan M."/>
            <person name="Ohm R."/>
            <person name="Pangilinan J."/>
            <person name="Park H.-J."/>
            <person name="Ramirez L."/>
            <person name="Alfaro M."/>
            <person name="Sun H."/>
            <person name="Tritt A."/>
            <person name="Yoshinaga Y."/>
            <person name="Zwiers L.-H."/>
            <person name="Turgeon B."/>
            <person name="Goodwin S."/>
            <person name="Spatafora J."/>
            <person name="Crous P."/>
            <person name="Grigoriev I."/>
        </authorList>
    </citation>
    <scope>NUCLEOTIDE SEQUENCE</scope>
    <source>
        <strain evidence="1">ATCC 200398</strain>
    </source>
</reference>
<organism evidence="1 2">
    <name type="scientific">Lindgomyces ingoldianus</name>
    <dbReference type="NCBI Taxonomy" id="673940"/>
    <lineage>
        <taxon>Eukaryota</taxon>
        <taxon>Fungi</taxon>
        <taxon>Dikarya</taxon>
        <taxon>Ascomycota</taxon>
        <taxon>Pezizomycotina</taxon>
        <taxon>Dothideomycetes</taxon>
        <taxon>Pleosporomycetidae</taxon>
        <taxon>Pleosporales</taxon>
        <taxon>Lindgomycetaceae</taxon>
        <taxon>Lindgomyces</taxon>
    </lineage>
</organism>
<accession>A0ACB6RBL2</accession>
<proteinExistence type="predicted"/>
<keyword evidence="2" id="KW-1185">Reference proteome</keyword>
<dbReference type="EMBL" id="MU003494">
    <property type="protein sequence ID" value="KAF2476634.1"/>
    <property type="molecule type" value="Genomic_DNA"/>
</dbReference>
<comment type="caution">
    <text evidence="1">The sequence shown here is derived from an EMBL/GenBank/DDBJ whole genome shotgun (WGS) entry which is preliminary data.</text>
</comment>
<evidence type="ECO:0000313" key="2">
    <source>
        <dbReference type="Proteomes" id="UP000799755"/>
    </source>
</evidence>
<dbReference type="Proteomes" id="UP000799755">
    <property type="component" value="Unassembled WGS sequence"/>
</dbReference>
<sequence>MEHGADKFIQHTSVVARRIGVSAAVVALLTAGTEWEELGVVVAALGLSRQSLALGNVIGSSIANILGAFSLGLLFKSSLGGSEDDGETDFDRSSKIYSLLLLGLTGVVSLVLFISPEPSLIWTISGAAFLFIFGAYAVSIIWAISKGGIRPPEDNDSDSDSEASSQGSFIDTRPLLDRTPPPTRPNSVSPSPPPAPTLRHGLQYHIVHLVIGFLALSLSSYILSHAATNIVDEFGGSDYLFGIIVLSIATTLPEKFIALMAGKRGELAILVANTAGSNIFLLSLCLGIVMVDAGRWGDKYEGQGLKRIEIAVMLASSALFTGLVWCGRRLGQWSRCIGVIMVMGYIGFLVCEVFVLRKT</sequence>
<name>A0ACB6RBL2_9PLEO</name>
<protein>
    <submittedName>
        <fullName evidence="1">Uncharacterized protein</fullName>
    </submittedName>
</protein>
<evidence type="ECO:0000313" key="1">
    <source>
        <dbReference type="EMBL" id="KAF2476634.1"/>
    </source>
</evidence>
<gene>
    <name evidence="1" type="ORF">BDR25DRAFT_300564</name>
</gene>